<dbReference type="AlphaFoldDB" id="A0A4U6TPI9"/>
<evidence type="ECO:0000256" key="1">
    <source>
        <dbReference type="SAM" id="MobiDB-lite"/>
    </source>
</evidence>
<sequence length="73" mass="8027">MEKVAGEVTHTFPSNENLKEATSKIKTVNDATEEDAEKAEAPIQKCEGAGPADGDIDDGKWQHRRLQEVAARY</sequence>
<dbReference type="Gramene" id="TKW03205">
    <property type="protein sequence ID" value="TKW03205"/>
    <property type="gene ID" value="SEVIR_7G008700v2"/>
</dbReference>
<accession>A0A4U6TPI9</accession>
<gene>
    <name evidence="2" type="ORF">SEVIR_7G008700v2</name>
</gene>
<name>A0A4U6TPI9_SETVI</name>
<proteinExistence type="predicted"/>
<dbReference type="Proteomes" id="UP000298652">
    <property type="component" value="Chromosome 7"/>
</dbReference>
<feature type="region of interest" description="Disordered" evidence="1">
    <location>
        <begin position="1"/>
        <end position="23"/>
    </location>
</feature>
<organism evidence="2 3">
    <name type="scientific">Setaria viridis</name>
    <name type="common">Green bristlegrass</name>
    <name type="synonym">Setaria italica subsp. viridis</name>
    <dbReference type="NCBI Taxonomy" id="4556"/>
    <lineage>
        <taxon>Eukaryota</taxon>
        <taxon>Viridiplantae</taxon>
        <taxon>Streptophyta</taxon>
        <taxon>Embryophyta</taxon>
        <taxon>Tracheophyta</taxon>
        <taxon>Spermatophyta</taxon>
        <taxon>Magnoliopsida</taxon>
        <taxon>Liliopsida</taxon>
        <taxon>Poales</taxon>
        <taxon>Poaceae</taxon>
        <taxon>PACMAD clade</taxon>
        <taxon>Panicoideae</taxon>
        <taxon>Panicodae</taxon>
        <taxon>Paniceae</taxon>
        <taxon>Cenchrinae</taxon>
        <taxon>Setaria</taxon>
    </lineage>
</organism>
<protein>
    <submittedName>
        <fullName evidence="2">Uncharacterized protein</fullName>
    </submittedName>
</protein>
<evidence type="ECO:0000313" key="3">
    <source>
        <dbReference type="Proteomes" id="UP000298652"/>
    </source>
</evidence>
<reference evidence="2" key="1">
    <citation type="submission" date="2019-03" db="EMBL/GenBank/DDBJ databases">
        <title>WGS assembly of Setaria viridis.</title>
        <authorList>
            <person name="Huang P."/>
            <person name="Jenkins J."/>
            <person name="Grimwood J."/>
            <person name="Barry K."/>
            <person name="Healey A."/>
            <person name="Mamidi S."/>
            <person name="Sreedasyam A."/>
            <person name="Shu S."/>
            <person name="Feldman M."/>
            <person name="Wu J."/>
            <person name="Yu Y."/>
            <person name="Chen C."/>
            <person name="Johnson J."/>
            <person name="Rokhsar D."/>
            <person name="Baxter I."/>
            <person name="Schmutz J."/>
            <person name="Brutnell T."/>
            <person name="Kellogg E."/>
        </authorList>
    </citation>
    <scope>NUCLEOTIDE SEQUENCE [LARGE SCALE GENOMIC DNA]</scope>
</reference>
<evidence type="ECO:0000313" key="2">
    <source>
        <dbReference type="EMBL" id="TKW03205.1"/>
    </source>
</evidence>
<dbReference type="EMBL" id="CM016558">
    <property type="protein sequence ID" value="TKW03205.1"/>
    <property type="molecule type" value="Genomic_DNA"/>
</dbReference>
<keyword evidence="3" id="KW-1185">Reference proteome</keyword>